<accession>A0A164NCG2</accession>
<dbReference type="EMBL" id="LJKE01000056">
    <property type="protein sequence ID" value="KZD63347.1"/>
    <property type="molecule type" value="Genomic_DNA"/>
</dbReference>
<dbReference type="PATRIC" id="fig|1396.535.peg.3978"/>
<comment type="caution">
    <text evidence="1">The sequence shown here is derived from an EMBL/GenBank/DDBJ whole genome shotgun (WGS) entry which is preliminary data.</text>
</comment>
<name>A0A164NCG2_BACCE</name>
<proteinExistence type="predicted"/>
<sequence length="661" mass="76221">MALDLIMNHKDEQGNPYYNPDAITNEKMKNGTIKYHYEHNGKTINHCCPWHTTDKTNSTTSKVLDEKTPDGKPLDRVYVCRTPSCRVHNLGLDIFRIFGLAVENVPESQLDSTEGKKTYFYKALRFYAKATKLEHLLKKFDETQLSPEERHKYRLKSAVYALQRFYTDCFMGRVKKNKINEYAKKARDYYLNVRGFKYAFWDYSLPEEQQEEAAIAKALEFAEKKGVGFAPGRSGWTIGYQYLKSLPQNFTDEELYEASLIGYKFVDGKQTNEYSDFYTNRLTLLIEEDLKTGLPGIYGRDLNPDSDFRHKKPRNYNGVYGYRKALKNKVVFVGEGEWDAKTIESFGLPSFPLGGTDAFGDLLIDDMVREHHESNGEYLQEVVLVCDGDQAGQSANFKYGKQLSEKGIYVTVATINHPEDKKFDPNAMLTTYKGNAKEKFLEAINNRVSFESFAIVHILNEHDLSNEHGQRIALKKAYQYMRHLNPTEQLFTARKVQELLIGNDAFNNSTDENFFINALVCSWQAMNVSKANPPTQPATIPTDVGYETAKKYPFMVLTKEQDMYEILQGKYHLPNVVLVRNSDVFLQKYLNEEGLLRKALKEDQTNTDLPKNVILDITFSSKEWNEYENHFKIQQLQANVSVLTSSQEPIHSFYRKNPSFL</sequence>
<organism evidence="1 2">
    <name type="scientific">Bacillus cereus</name>
    <dbReference type="NCBI Taxonomy" id="1396"/>
    <lineage>
        <taxon>Bacteria</taxon>
        <taxon>Bacillati</taxon>
        <taxon>Bacillota</taxon>
        <taxon>Bacilli</taxon>
        <taxon>Bacillales</taxon>
        <taxon>Bacillaceae</taxon>
        <taxon>Bacillus</taxon>
        <taxon>Bacillus cereus group</taxon>
    </lineage>
</organism>
<dbReference type="AlphaFoldDB" id="A0A164NCG2"/>
<dbReference type="CDD" id="cd00188">
    <property type="entry name" value="TOPRIM"/>
    <property type="match status" value="1"/>
</dbReference>
<dbReference type="Proteomes" id="UP000076482">
    <property type="component" value="Unassembled WGS sequence"/>
</dbReference>
<evidence type="ECO:0008006" key="3">
    <source>
        <dbReference type="Google" id="ProtNLM"/>
    </source>
</evidence>
<gene>
    <name evidence="1" type="ORF">B4088_3332</name>
</gene>
<protein>
    <recommendedName>
        <fullName evidence="3">Toprim domain-containing protein</fullName>
    </recommendedName>
</protein>
<evidence type="ECO:0000313" key="2">
    <source>
        <dbReference type="Proteomes" id="UP000076482"/>
    </source>
</evidence>
<evidence type="ECO:0000313" key="1">
    <source>
        <dbReference type="EMBL" id="KZD63347.1"/>
    </source>
</evidence>
<dbReference type="SUPFAM" id="SSF56731">
    <property type="entry name" value="DNA primase core"/>
    <property type="match status" value="1"/>
</dbReference>
<reference evidence="1 2" key="1">
    <citation type="submission" date="2015-09" db="EMBL/GenBank/DDBJ databases">
        <title>Bacillus cereus food isolates.</title>
        <authorList>
            <person name="Boekhorst J."/>
        </authorList>
    </citation>
    <scope>NUCLEOTIDE SEQUENCE [LARGE SCALE GENOMIC DNA]</scope>
    <source>
        <strain evidence="1 2">B4088</strain>
    </source>
</reference>
<dbReference type="Gene3D" id="3.40.1360.10">
    <property type="match status" value="1"/>
</dbReference>